<accession>A0ACC0M3R3</accession>
<protein>
    <submittedName>
        <fullName evidence="1">Uncharacterized protein</fullName>
    </submittedName>
</protein>
<sequence>MAITSVLLESEKIRDVEFERFREWKQQIAMRGLHDSSPGFGFPRGIRIAYELHLCRASPSENAIAMRGLRDSSPKFGFPRGIRIAYELHLCRASPSENTVPVAVCNSARYSWVMTFENLADVAVTRLQGELAKDGRESPTAAKGAREKLNTLKDIIVRFHGKPKDKSALARFCVDLTARAVDGLIDPIIGRDTEVQRIIQILCRRTKNNPILLGEAGVRKTAIAEGLAINIAQGNIPVFL</sequence>
<keyword evidence="2" id="KW-1185">Reference proteome</keyword>
<proteinExistence type="predicted"/>
<dbReference type="Proteomes" id="UP001062846">
    <property type="component" value="Chromosome 10"/>
</dbReference>
<name>A0ACC0M3R3_RHOML</name>
<dbReference type="EMBL" id="CM046397">
    <property type="protein sequence ID" value="KAI8535043.1"/>
    <property type="molecule type" value="Genomic_DNA"/>
</dbReference>
<reference evidence="1" key="1">
    <citation type="submission" date="2022-02" db="EMBL/GenBank/DDBJ databases">
        <title>Plant Genome Project.</title>
        <authorList>
            <person name="Zhang R.-G."/>
        </authorList>
    </citation>
    <scope>NUCLEOTIDE SEQUENCE</scope>
    <source>
        <strain evidence="1">AT1</strain>
    </source>
</reference>
<evidence type="ECO:0000313" key="1">
    <source>
        <dbReference type="EMBL" id="KAI8535043.1"/>
    </source>
</evidence>
<gene>
    <name evidence="1" type="ORF">RHMOL_Rhmol10G0144400</name>
</gene>
<evidence type="ECO:0000313" key="2">
    <source>
        <dbReference type="Proteomes" id="UP001062846"/>
    </source>
</evidence>
<organism evidence="1 2">
    <name type="scientific">Rhododendron molle</name>
    <name type="common">Chinese azalea</name>
    <name type="synonym">Azalea mollis</name>
    <dbReference type="NCBI Taxonomy" id="49168"/>
    <lineage>
        <taxon>Eukaryota</taxon>
        <taxon>Viridiplantae</taxon>
        <taxon>Streptophyta</taxon>
        <taxon>Embryophyta</taxon>
        <taxon>Tracheophyta</taxon>
        <taxon>Spermatophyta</taxon>
        <taxon>Magnoliopsida</taxon>
        <taxon>eudicotyledons</taxon>
        <taxon>Gunneridae</taxon>
        <taxon>Pentapetalae</taxon>
        <taxon>asterids</taxon>
        <taxon>Ericales</taxon>
        <taxon>Ericaceae</taxon>
        <taxon>Ericoideae</taxon>
        <taxon>Rhodoreae</taxon>
        <taxon>Rhododendron</taxon>
    </lineage>
</organism>
<comment type="caution">
    <text evidence="1">The sequence shown here is derived from an EMBL/GenBank/DDBJ whole genome shotgun (WGS) entry which is preliminary data.</text>
</comment>